<protein>
    <recommendedName>
        <fullName evidence="12">Rad50/SbcC-type AAA domain-containing protein</fullName>
    </recommendedName>
</protein>
<organism evidence="13 14">
    <name type="scientific">Chrysophaeum taylorii</name>
    <dbReference type="NCBI Taxonomy" id="2483200"/>
    <lineage>
        <taxon>Eukaryota</taxon>
        <taxon>Sar</taxon>
        <taxon>Stramenopiles</taxon>
        <taxon>Ochrophyta</taxon>
        <taxon>Pelagophyceae</taxon>
        <taxon>Pelagomonadales</taxon>
        <taxon>Pelagomonadaceae</taxon>
        <taxon>Chrysophaeum</taxon>
    </lineage>
</organism>
<comment type="subcellular location">
    <subcellularLocation>
        <location evidence="3">Chromosome</location>
    </subcellularLocation>
    <subcellularLocation>
        <location evidence="2">Nucleus</location>
    </subcellularLocation>
</comment>
<evidence type="ECO:0000256" key="5">
    <source>
        <dbReference type="ARBA" id="ARBA00022454"/>
    </source>
</evidence>
<keyword evidence="5" id="KW-0158">Chromosome</keyword>
<dbReference type="Proteomes" id="UP001230188">
    <property type="component" value="Unassembled WGS sequence"/>
</dbReference>
<accession>A0AAD7UH26</accession>
<evidence type="ECO:0000313" key="14">
    <source>
        <dbReference type="Proteomes" id="UP001230188"/>
    </source>
</evidence>
<dbReference type="EMBL" id="JAQMWT010000330">
    <property type="protein sequence ID" value="KAJ8604465.1"/>
    <property type="molecule type" value="Genomic_DNA"/>
</dbReference>
<sequence>MSTIVKVGIRGVRSFYPEAEEVMEFYSPVTMILGANGCGKTTIIECLKFGTTGTLPPNSNSGKSFVHDPKLAQASEVKAQIKVRFCDGKGRQVQVIRSMEVKQQKSKVAFKQIDGLIRTRAGGETSSIPHKCGELDSIVPMLMGVSKPILESVIFCHQEESSWPLQDGATLKKKFDEIFSSARYTKALTEIRKQKQELSMTSKDHAGDVKELGEAKRTAAGFERLRREARKVIEDASRQTEILEAKKATLESRSEEIEGIERRSAEFDRKLQVVRLDVQNLTREVESLGERAEELMEESDEELVALLESLEEQEGKTQHEEEAAIAEKAELEDEAESVRKATARLADRRGGLKVMKENCERDVAAVGEDDRGMTTSLEEAKEAAEREEKEVQKALDVAWDAARSGVATKQSELEEARRAQREIASEMERARATAHLTTTPSITEARVREAEEKYGAAQSELAAHRAKQKAETSRCEAESRSLDAEVRRLDAQASAEREALEQSQAHEEERRALMVAEANLASAREKVSSSSIFLSSSSSFRADPIGARAEVDDSERAAKEAREALEARRYELRIAKSELKPPIGEAPLDSLDEFRCNYRKLQRAVFEKGYGQKMLEADKQAYFADTELLGEASGANLMEYVDRAATVVRNFEAGVLRLDTFLRADATAAAGYLAKLGKHDACPLCKQECDGETKKALAKSLSSKASVYSAERWDDYKRRIAALRERDFFSEARAWAKAKALEGDREAAEARARELEAAVDDLGAAVEARGQAVEAAREALRVSEEAEQLRRAEREAEADLEEKKSAIARLGEKRSVREIQDAIGAIFEAKARAGEKKAANDKLCTDLIREESRLAQRERDRETEATRSRNAWTEKRAVEKRKEDARAELATLQATKSSQRERVYALEKEVASLEASKHKTERDLGKKRDDARREADAARAAWTRFRDRVDAAERAKIRLAETDEELAAISREYETLASREADARSELQAVDAKLKFLQLGDSNLSLARRKLTDNIQLRRTRRELEAKQNELRELKGQRDEDYMKPVEIAEAREEISDERADAVGRITVLATQRQMSETVVRENTQLLKQKRYKDVDERFRLKTLEHDATEMAIRDLDLYWGALDKALVSYHRLKITEINKHVAELWQATYQGSDIDKIEIVSGEESGSSRATRSYNYHVQMTKSGSKMDMKGRCSAGQRVLASIVIRLALAQSFGVDGCGLLCLDEPTTNLDDANRASLARGLAKIIAERSKQRNFQLVVITHDETFITTMRTELATTARVSLPDYYFRVDRVPHDSNFRSTITKCDIQDLV</sequence>
<evidence type="ECO:0000256" key="7">
    <source>
        <dbReference type="ARBA" id="ARBA00022833"/>
    </source>
</evidence>
<evidence type="ECO:0000256" key="8">
    <source>
        <dbReference type="ARBA" id="ARBA00023242"/>
    </source>
</evidence>
<dbReference type="GO" id="GO:0043047">
    <property type="term" value="F:single-stranded telomeric DNA binding"/>
    <property type="evidence" value="ECO:0007669"/>
    <property type="project" value="TreeGrafter"/>
</dbReference>
<feature type="region of interest" description="Disordered" evidence="11">
    <location>
        <begin position="455"/>
        <end position="508"/>
    </location>
</feature>
<dbReference type="InterPro" id="IPR038729">
    <property type="entry name" value="Rad50/SbcC_AAA"/>
</dbReference>
<feature type="coiled-coil region" evidence="10">
    <location>
        <begin position="1014"/>
        <end position="1044"/>
    </location>
</feature>
<name>A0AAD7UH26_9STRA</name>
<evidence type="ECO:0000259" key="12">
    <source>
        <dbReference type="Pfam" id="PF13476"/>
    </source>
</evidence>
<evidence type="ECO:0000256" key="9">
    <source>
        <dbReference type="ARBA" id="ARBA00049360"/>
    </source>
</evidence>
<dbReference type="GO" id="GO:0007004">
    <property type="term" value="P:telomere maintenance via telomerase"/>
    <property type="evidence" value="ECO:0007669"/>
    <property type="project" value="TreeGrafter"/>
</dbReference>
<dbReference type="SUPFAM" id="SSF52540">
    <property type="entry name" value="P-loop containing nucleoside triphosphate hydrolases"/>
    <property type="match status" value="2"/>
</dbReference>
<feature type="compositionally biased region" description="Basic and acidic residues" evidence="11">
    <location>
        <begin position="468"/>
        <end position="508"/>
    </location>
</feature>
<dbReference type="GO" id="GO:0046872">
    <property type="term" value="F:metal ion binding"/>
    <property type="evidence" value="ECO:0007669"/>
    <property type="project" value="UniProtKB-KW"/>
</dbReference>
<dbReference type="GO" id="GO:0051880">
    <property type="term" value="F:G-quadruplex DNA binding"/>
    <property type="evidence" value="ECO:0007669"/>
    <property type="project" value="TreeGrafter"/>
</dbReference>
<evidence type="ECO:0000313" key="13">
    <source>
        <dbReference type="EMBL" id="KAJ8604465.1"/>
    </source>
</evidence>
<keyword evidence="7" id="KW-0862">Zinc</keyword>
<comment type="cofactor">
    <cofactor evidence="1">
        <name>Zn(2+)</name>
        <dbReference type="ChEBI" id="CHEBI:29105"/>
    </cofactor>
</comment>
<keyword evidence="8" id="KW-0539">Nucleus</keyword>
<reference evidence="13" key="1">
    <citation type="submission" date="2023-01" db="EMBL/GenBank/DDBJ databases">
        <title>Metagenome sequencing of chrysophaentin producing Chrysophaeum taylorii.</title>
        <authorList>
            <person name="Davison J."/>
            <person name="Bewley C."/>
        </authorList>
    </citation>
    <scope>NUCLEOTIDE SEQUENCE</scope>
    <source>
        <strain evidence="13">NIES-1699</strain>
    </source>
</reference>
<feature type="region of interest" description="Disordered" evidence="11">
    <location>
        <begin position="854"/>
        <end position="878"/>
    </location>
</feature>
<evidence type="ECO:0000256" key="11">
    <source>
        <dbReference type="SAM" id="MobiDB-lite"/>
    </source>
</evidence>
<keyword evidence="14" id="KW-1185">Reference proteome</keyword>
<keyword evidence="10" id="KW-0175">Coiled coil</keyword>
<proteinExistence type="inferred from homology"/>
<dbReference type="GO" id="GO:0016887">
    <property type="term" value="F:ATP hydrolysis activity"/>
    <property type="evidence" value="ECO:0007669"/>
    <property type="project" value="InterPro"/>
</dbReference>
<dbReference type="GO" id="GO:0070192">
    <property type="term" value="P:chromosome organization involved in meiotic cell cycle"/>
    <property type="evidence" value="ECO:0007669"/>
    <property type="project" value="TreeGrafter"/>
</dbReference>
<dbReference type="GO" id="GO:0000722">
    <property type="term" value="P:telomere maintenance via recombination"/>
    <property type="evidence" value="ECO:0007669"/>
    <property type="project" value="TreeGrafter"/>
</dbReference>
<evidence type="ECO:0000256" key="10">
    <source>
        <dbReference type="SAM" id="Coils"/>
    </source>
</evidence>
<dbReference type="PANTHER" id="PTHR18867:SF12">
    <property type="entry name" value="DNA REPAIR PROTEIN RAD50"/>
    <property type="match status" value="1"/>
</dbReference>
<feature type="domain" description="Rad50/SbcC-type AAA" evidence="12">
    <location>
        <begin position="6"/>
        <end position="246"/>
    </location>
</feature>
<evidence type="ECO:0000256" key="2">
    <source>
        <dbReference type="ARBA" id="ARBA00004123"/>
    </source>
</evidence>
<feature type="coiled-coil region" evidence="10">
    <location>
        <begin position="952"/>
        <end position="979"/>
    </location>
</feature>
<evidence type="ECO:0000256" key="3">
    <source>
        <dbReference type="ARBA" id="ARBA00004286"/>
    </source>
</evidence>
<dbReference type="GO" id="GO:0000794">
    <property type="term" value="C:condensed nuclear chromosome"/>
    <property type="evidence" value="ECO:0007669"/>
    <property type="project" value="TreeGrafter"/>
</dbReference>
<dbReference type="Gene3D" id="3.40.50.300">
    <property type="entry name" value="P-loop containing nucleotide triphosphate hydrolases"/>
    <property type="match status" value="2"/>
</dbReference>
<dbReference type="GO" id="GO:0003691">
    <property type="term" value="F:double-stranded telomeric DNA binding"/>
    <property type="evidence" value="ECO:0007669"/>
    <property type="project" value="TreeGrafter"/>
</dbReference>
<evidence type="ECO:0000256" key="1">
    <source>
        <dbReference type="ARBA" id="ARBA00001947"/>
    </source>
</evidence>
<dbReference type="GO" id="GO:0030870">
    <property type="term" value="C:Mre11 complex"/>
    <property type="evidence" value="ECO:0007669"/>
    <property type="project" value="TreeGrafter"/>
</dbReference>
<dbReference type="GO" id="GO:0006302">
    <property type="term" value="P:double-strand break repair"/>
    <property type="evidence" value="ECO:0007669"/>
    <property type="project" value="InterPro"/>
</dbReference>
<gene>
    <name evidence="13" type="ORF">CTAYLR_000939</name>
</gene>
<comment type="similarity">
    <text evidence="4">Belongs to the SMC family. RAD50 subfamily.</text>
</comment>
<keyword evidence="6" id="KW-0479">Metal-binding</keyword>
<dbReference type="PANTHER" id="PTHR18867">
    <property type="entry name" value="RAD50"/>
    <property type="match status" value="1"/>
</dbReference>
<dbReference type="Pfam" id="PF13476">
    <property type="entry name" value="AAA_23"/>
    <property type="match status" value="1"/>
</dbReference>
<evidence type="ECO:0000256" key="4">
    <source>
        <dbReference type="ARBA" id="ARBA00009439"/>
    </source>
</evidence>
<feature type="coiled-coil region" evidence="10">
    <location>
        <begin position="738"/>
        <end position="813"/>
    </location>
</feature>
<evidence type="ECO:0000256" key="6">
    <source>
        <dbReference type="ARBA" id="ARBA00022723"/>
    </source>
</evidence>
<feature type="coiled-coil region" evidence="10">
    <location>
        <begin position="219"/>
        <end position="348"/>
    </location>
</feature>
<comment type="caution">
    <text evidence="13">The sequence shown here is derived from an EMBL/GenBank/DDBJ whole genome shotgun (WGS) entry which is preliminary data.</text>
</comment>
<dbReference type="InterPro" id="IPR027417">
    <property type="entry name" value="P-loop_NTPase"/>
</dbReference>
<comment type="catalytic activity">
    <reaction evidence="9">
        <text>ATP + H2O = ADP + phosphate + H(+)</text>
        <dbReference type="Rhea" id="RHEA:13065"/>
        <dbReference type="ChEBI" id="CHEBI:15377"/>
        <dbReference type="ChEBI" id="CHEBI:15378"/>
        <dbReference type="ChEBI" id="CHEBI:30616"/>
        <dbReference type="ChEBI" id="CHEBI:43474"/>
        <dbReference type="ChEBI" id="CHEBI:456216"/>
    </reaction>
</comment>
<dbReference type="Pfam" id="PF13558">
    <property type="entry name" value="SbcC_Walker_B"/>
    <property type="match status" value="1"/>
</dbReference>